<organism evidence="3 4">
    <name type="scientific">Paracoccus fontiphilus</name>
    <dbReference type="NCBI Taxonomy" id="1815556"/>
    <lineage>
        <taxon>Bacteria</taxon>
        <taxon>Pseudomonadati</taxon>
        <taxon>Pseudomonadota</taxon>
        <taxon>Alphaproteobacteria</taxon>
        <taxon>Rhodobacterales</taxon>
        <taxon>Paracoccaceae</taxon>
        <taxon>Paracoccus</taxon>
    </lineage>
</organism>
<feature type="transmembrane region" description="Helical" evidence="2">
    <location>
        <begin position="308"/>
        <end position="327"/>
    </location>
</feature>
<evidence type="ECO:0000313" key="3">
    <source>
        <dbReference type="EMBL" id="MFC3168040.1"/>
    </source>
</evidence>
<keyword evidence="2" id="KW-0812">Transmembrane</keyword>
<feature type="coiled-coil region" evidence="1">
    <location>
        <begin position="189"/>
        <end position="223"/>
    </location>
</feature>
<reference evidence="4" key="1">
    <citation type="journal article" date="2019" name="Int. J. Syst. Evol. Microbiol.">
        <title>The Global Catalogue of Microorganisms (GCM) 10K type strain sequencing project: providing services to taxonomists for standard genome sequencing and annotation.</title>
        <authorList>
            <consortium name="The Broad Institute Genomics Platform"/>
            <consortium name="The Broad Institute Genome Sequencing Center for Infectious Disease"/>
            <person name="Wu L."/>
            <person name="Ma J."/>
        </authorList>
    </citation>
    <scope>NUCLEOTIDE SEQUENCE [LARGE SCALE GENOMIC DNA]</scope>
    <source>
        <strain evidence="4">KCTC 52239</strain>
    </source>
</reference>
<dbReference type="PANTHER" id="PTHR32309:SF31">
    <property type="entry name" value="CAPSULAR EXOPOLYSACCHARIDE FAMILY"/>
    <property type="match status" value="1"/>
</dbReference>
<evidence type="ECO:0000256" key="2">
    <source>
        <dbReference type="SAM" id="Phobius"/>
    </source>
</evidence>
<evidence type="ECO:0000313" key="4">
    <source>
        <dbReference type="Proteomes" id="UP001595557"/>
    </source>
</evidence>
<evidence type="ECO:0008006" key="5">
    <source>
        <dbReference type="Google" id="ProtNLM"/>
    </source>
</evidence>
<dbReference type="InterPro" id="IPR050445">
    <property type="entry name" value="Bact_polysacc_biosynth/exp"/>
</dbReference>
<dbReference type="EMBL" id="JBHRTE010000037">
    <property type="protein sequence ID" value="MFC3168040.1"/>
    <property type="molecule type" value="Genomic_DNA"/>
</dbReference>
<keyword evidence="2" id="KW-0472">Membrane</keyword>
<accession>A0ABV7IBQ8</accession>
<keyword evidence="4" id="KW-1185">Reference proteome</keyword>
<comment type="caution">
    <text evidence="3">The sequence shown here is derived from an EMBL/GenBank/DDBJ whole genome shotgun (WGS) entry which is preliminary data.</text>
</comment>
<keyword evidence="2" id="KW-1133">Transmembrane helix</keyword>
<dbReference type="RefSeq" id="WP_207470061.1">
    <property type="nucleotide sequence ID" value="NZ_JAFNAW010000037.1"/>
</dbReference>
<gene>
    <name evidence="3" type="ORF">ACFOD7_08265</name>
</gene>
<name>A0ABV7IBQ8_9RHOB</name>
<evidence type="ECO:0000256" key="1">
    <source>
        <dbReference type="SAM" id="Coils"/>
    </source>
</evidence>
<keyword evidence="1" id="KW-0175">Coiled coil</keyword>
<dbReference type="PANTHER" id="PTHR32309">
    <property type="entry name" value="TYROSINE-PROTEIN KINASE"/>
    <property type="match status" value="1"/>
</dbReference>
<sequence>MKRFNIPSEITTARPATAFTLGDVFNAIRRSPWLVVLLTCLGGGGAFVTAKIMPVTYTATAKLISDADRSGLISLGEPETMATAEDSATATIVETIATPVALGHALDALPPDRQAELAEAVEFPPEVADDEAMQRAMLIRHMSRNLEVNNSGRSYVVQISYNSKSPELSAAVANAVADGYLRSRSDLRQNVYRQMLTNLEREIEELTNNLEMAERRAQTTRERGRLLSMRFETLTGQKQDEAIAASAGVYAQQREAEREVEATAAVYERMLLEHRQIQSRIGAPELAVQLIAPAVVPLGPSGFNAKPVILALGLMAGFLVGASLAILRDTWRRRHPVRSA</sequence>
<protein>
    <recommendedName>
        <fullName evidence="5">Chain length determinant protein</fullName>
    </recommendedName>
</protein>
<dbReference type="Proteomes" id="UP001595557">
    <property type="component" value="Unassembled WGS sequence"/>
</dbReference>
<proteinExistence type="predicted"/>